<gene>
    <name evidence="1" type="ORF">SAMN04488125_11094</name>
</gene>
<sequence>MNASIIVPPVSTRLTTAANARGDLGLPASAPTDTQLERWIDQSSAQASTFCRRVFGRTTYRQRFDIANRCRDELYLGLLLDAGPVVSIQAVAVDGLLLSPDTYEVDDRLLYRLQDGDRRAFHGRIVAVEYVAGWVLPGDDDYASPPAGAEKLPGDIERAVIQLVGGPAFGVGRDPMVKSQDVEGIGSRSFYVQGASAALPHPEAEATLAQYRRLAFA</sequence>
<dbReference type="EMBL" id="FOSV01000010">
    <property type="protein sequence ID" value="SFL18495.1"/>
    <property type="molecule type" value="Genomic_DNA"/>
</dbReference>
<dbReference type="STRING" id="414703.SAMN04488125_11094"/>
<keyword evidence="2" id="KW-1185">Reference proteome</keyword>
<organism evidence="1 2">
    <name type="scientific">Methylorubrum salsuginis</name>
    <dbReference type="NCBI Taxonomy" id="414703"/>
    <lineage>
        <taxon>Bacteria</taxon>
        <taxon>Pseudomonadati</taxon>
        <taxon>Pseudomonadota</taxon>
        <taxon>Alphaproteobacteria</taxon>
        <taxon>Hyphomicrobiales</taxon>
        <taxon>Methylobacteriaceae</taxon>
        <taxon>Methylorubrum</taxon>
    </lineage>
</organism>
<evidence type="ECO:0000313" key="2">
    <source>
        <dbReference type="Proteomes" id="UP000198804"/>
    </source>
</evidence>
<dbReference type="RefSeq" id="WP_091946868.1">
    <property type="nucleotide sequence ID" value="NZ_FOSV01000010.1"/>
</dbReference>
<reference evidence="2" key="1">
    <citation type="submission" date="2016-10" db="EMBL/GenBank/DDBJ databases">
        <authorList>
            <person name="Varghese N."/>
            <person name="Submissions S."/>
        </authorList>
    </citation>
    <scope>NUCLEOTIDE SEQUENCE [LARGE SCALE GENOMIC DNA]</scope>
    <source>
        <strain evidence="2">CGMCC 1.6474</strain>
    </source>
</reference>
<proteinExistence type="predicted"/>
<accession>A0A1I4FKL8</accession>
<evidence type="ECO:0000313" key="1">
    <source>
        <dbReference type="EMBL" id="SFL18495.1"/>
    </source>
</evidence>
<dbReference type="Proteomes" id="UP000198804">
    <property type="component" value="Unassembled WGS sequence"/>
</dbReference>
<name>A0A1I4FKL8_9HYPH</name>
<protein>
    <submittedName>
        <fullName evidence="1">Uncharacterized protein</fullName>
    </submittedName>
</protein>
<dbReference type="OrthoDB" id="8213325at2"/>
<dbReference type="AlphaFoldDB" id="A0A1I4FKL8"/>